<dbReference type="PANTHER" id="PTHR31286">
    <property type="entry name" value="GLYCINE-RICH CELL WALL STRUCTURAL PROTEIN 1.8-LIKE"/>
    <property type="match status" value="1"/>
</dbReference>
<dbReference type="Pfam" id="PF14392">
    <property type="entry name" value="zf-CCHC_4"/>
    <property type="match status" value="1"/>
</dbReference>
<evidence type="ECO:0000313" key="4">
    <source>
        <dbReference type="EMBL" id="KAK1651014.1"/>
    </source>
</evidence>
<feature type="compositionally biased region" description="Gly residues" evidence="1">
    <location>
        <begin position="264"/>
        <end position="274"/>
    </location>
</feature>
<accession>A0AAD8SFJ3</accession>
<dbReference type="AlphaFoldDB" id="A0AAD8SFJ3"/>
<name>A0AAD8SFJ3_LOLMU</name>
<dbReference type="InterPro" id="IPR025836">
    <property type="entry name" value="Zn_knuckle_CX2CX4HX4C"/>
</dbReference>
<gene>
    <name evidence="4" type="ORF">QYE76_068819</name>
</gene>
<evidence type="ECO:0000259" key="2">
    <source>
        <dbReference type="Pfam" id="PF14111"/>
    </source>
</evidence>
<dbReference type="Pfam" id="PF14111">
    <property type="entry name" value="DUF4283"/>
    <property type="match status" value="1"/>
</dbReference>
<dbReference type="EMBL" id="JAUUTY010000004">
    <property type="protein sequence ID" value="KAK1651014.1"/>
    <property type="molecule type" value="Genomic_DNA"/>
</dbReference>
<comment type="caution">
    <text evidence="4">The sequence shown here is derived from an EMBL/GenBank/DDBJ whole genome shotgun (WGS) entry which is preliminary data.</text>
</comment>
<reference evidence="4" key="1">
    <citation type="submission" date="2023-07" db="EMBL/GenBank/DDBJ databases">
        <title>A chromosome-level genome assembly of Lolium multiflorum.</title>
        <authorList>
            <person name="Chen Y."/>
            <person name="Copetti D."/>
            <person name="Kolliker R."/>
            <person name="Studer B."/>
        </authorList>
    </citation>
    <scope>NUCLEOTIDE SEQUENCE</scope>
    <source>
        <strain evidence="4">02402/16</strain>
        <tissue evidence="4">Leaf</tissue>
    </source>
</reference>
<dbReference type="Proteomes" id="UP001231189">
    <property type="component" value="Unassembled WGS sequence"/>
</dbReference>
<protein>
    <recommendedName>
        <fullName evidence="6">DUF4283 domain-containing protein</fullName>
    </recommendedName>
</protein>
<dbReference type="InterPro" id="IPR040256">
    <property type="entry name" value="At4g02000-like"/>
</dbReference>
<organism evidence="4 5">
    <name type="scientific">Lolium multiflorum</name>
    <name type="common">Italian ryegrass</name>
    <name type="synonym">Lolium perenne subsp. multiflorum</name>
    <dbReference type="NCBI Taxonomy" id="4521"/>
    <lineage>
        <taxon>Eukaryota</taxon>
        <taxon>Viridiplantae</taxon>
        <taxon>Streptophyta</taxon>
        <taxon>Embryophyta</taxon>
        <taxon>Tracheophyta</taxon>
        <taxon>Spermatophyta</taxon>
        <taxon>Magnoliopsida</taxon>
        <taxon>Liliopsida</taxon>
        <taxon>Poales</taxon>
        <taxon>Poaceae</taxon>
        <taxon>BOP clade</taxon>
        <taxon>Pooideae</taxon>
        <taxon>Poodae</taxon>
        <taxon>Poeae</taxon>
        <taxon>Poeae Chloroplast Group 2 (Poeae type)</taxon>
        <taxon>Loliodinae</taxon>
        <taxon>Loliinae</taxon>
        <taxon>Lolium</taxon>
    </lineage>
</organism>
<evidence type="ECO:0000256" key="1">
    <source>
        <dbReference type="SAM" id="MobiDB-lite"/>
    </source>
</evidence>
<evidence type="ECO:0000259" key="3">
    <source>
        <dbReference type="Pfam" id="PF14392"/>
    </source>
</evidence>
<sequence>MSSSAGSSNPKGAKVMDVDTLLRDLRIREEEFDDLIIGEEVCIDEEPDLLAVARVLTDKSFNAAAFEDTMRFAWSLAKKAVFRDVGNSTFIIQFTCLGDWKKVVEEGPWLFRNWGIVIKAYDGYSKPSSLVLDRLPIWVQIHDVPEAYVKQTEIIKSLSSRVGKFVKVDTEGATGGNFVRVRVELDVNKPLARFTSVIRKGEREVYLVKFEKIPKFCEVCGIMGHEYLECGTGYHAPEARVYGEWMIAEPVRRGRGRANNFPPRGGGRYGQGRGRGAHTQWKANSTSEDTEEEDPLKTEKEKLTRRHLELLEDPQGANHTAVPGHNRGALVIHEKADTEMLEGAGNLESPIKTQDKKRMKKGEEQEDAANTNISAGPLEGYCREQ</sequence>
<evidence type="ECO:0000313" key="5">
    <source>
        <dbReference type="Proteomes" id="UP001231189"/>
    </source>
</evidence>
<dbReference type="InterPro" id="IPR025558">
    <property type="entry name" value="DUF4283"/>
</dbReference>
<feature type="region of interest" description="Disordered" evidence="1">
    <location>
        <begin position="341"/>
        <end position="385"/>
    </location>
</feature>
<feature type="region of interest" description="Disordered" evidence="1">
    <location>
        <begin position="255"/>
        <end position="299"/>
    </location>
</feature>
<evidence type="ECO:0008006" key="6">
    <source>
        <dbReference type="Google" id="ProtNLM"/>
    </source>
</evidence>
<feature type="domain" description="DUF4283" evidence="2">
    <location>
        <begin position="52"/>
        <end position="127"/>
    </location>
</feature>
<feature type="domain" description="Zinc knuckle CX2CX4HX4C" evidence="3">
    <location>
        <begin position="185"/>
        <end position="230"/>
    </location>
</feature>
<keyword evidence="5" id="KW-1185">Reference proteome</keyword>
<proteinExistence type="predicted"/>
<dbReference type="PANTHER" id="PTHR31286:SF167">
    <property type="entry name" value="OS09G0268800 PROTEIN"/>
    <property type="match status" value="1"/>
</dbReference>